<comment type="caution">
    <text evidence="1">The sequence shown here is derived from an EMBL/GenBank/DDBJ whole genome shotgun (WGS) entry which is preliminary data.</text>
</comment>
<dbReference type="AlphaFoldDB" id="A0A096HEI7"/>
<dbReference type="RefSeq" id="WP_034372404.1">
    <property type="nucleotide sequence ID" value="NZ_AWOR01000061.1"/>
</dbReference>
<proteinExistence type="predicted"/>
<sequence>MESTTETVLVQKIEVLERTVSRLQTELHEAREGSIHNMVGQLRLREAVLLYVGPDATTFVEQLEQEYGKDIASRIASNLFNLHTAPVSQYTRDAMSRAINHGMDRWRS</sequence>
<reference evidence="1 2" key="1">
    <citation type="submission" date="2013-09" db="EMBL/GenBank/DDBJ databases">
        <title>High correlation between genotypes and phenotypes of environmental bacteria Comamonas testosteroni strains.</title>
        <authorList>
            <person name="Liu L."/>
            <person name="Zhu W."/>
            <person name="Xia X."/>
            <person name="Xu B."/>
            <person name="Luo M."/>
            <person name="Wang G."/>
        </authorList>
    </citation>
    <scope>NUCLEOTIDE SEQUENCE [LARGE SCALE GENOMIC DNA]</scope>
    <source>
        <strain evidence="1 2">JL40</strain>
    </source>
</reference>
<evidence type="ECO:0000313" key="1">
    <source>
        <dbReference type="EMBL" id="KGH27282.1"/>
    </source>
</evidence>
<dbReference type="EMBL" id="AWOR01000061">
    <property type="protein sequence ID" value="KGH27282.1"/>
    <property type="molecule type" value="Genomic_DNA"/>
</dbReference>
<gene>
    <name evidence="1" type="ORF">P353_18550</name>
</gene>
<organism evidence="1 2">
    <name type="scientific">Comamonas testosteroni</name>
    <name type="common">Pseudomonas testosteroni</name>
    <dbReference type="NCBI Taxonomy" id="285"/>
    <lineage>
        <taxon>Bacteria</taxon>
        <taxon>Pseudomonadati</taxon>
        <taxon>Pseudomonadota</taxon>
        <taxon>Betaproteobacteria</taxon>
        <taxon>Burkholderiales</taxon>
        <taxon>Comamonadaceae</taxon>
        <taxon>Comamonas</taxon>
    </lineage>
</organism>
<accession>A0A096HEI7</accession>
<name>A0A096HEI7_COMTE</name>
<protein>
    <submittedName>
        <fullName evidence="1">Uncharacterized protein</fullName>
    </submittedName>
</protein>
<evidence type="ECO:0000313" key="2">
    <source>
        <dbReference type="Proteomes" id="UP000029553"/>
    </source>
</evidence>
<dbReference type="Proteomes" id="UP000029553">
    <property type="component" value="Unassembled WGS sequence"/>
</dbReference>